<organism evidence="5 6">
    <name type="scientific">Compostimonas suwonensis</name>
    <dbReference type="NCBI Taxonomy" id="1048394"/>
    <lineage>
        <taxon>Bacteria</taxon>
        <taxon>Bacillati</taxon>
        <taxon>Actinomycetota</taxon>
        <taxon>Actinomycetes</taxon>
        <taxon>Micrococcales</taxon>
        <taxon>Microbacteriaceae</taxon>
        <taxon>Compostimonas</taxon>
    </lineage>
</organism>
<dbReference type="Gene3D" id="1.10.10.10">
    <property type="entry name" value="Winged helix-like DNA-binding domain superfamily/Winged helix DNA-binding domain"/>
    <property type="match status" value="1"/>
</dbReference>
<gene>
    <name evidence="5" type="ORF">CLV54_0220</name>
</gene>
<evidence type="ECO:0000313" key="6">
    <source>
        <dbReference type="Proteomes" id="UP000230161"/>
    </source>
</evidence>
<dbReference type="GO" id="GO:0003677">
    <property type="term" value="F:DNA binding"/>
    <property type="evidence" value="ECO:0007669"/>
    <property type="project" value="UniProtKB-KW"/>
</dbReference>
<evidence type="ECO:0000256" key="2">
    <source>
        <dbReference type="ARBA" id="ARBA00023125"/>
    </source>
</evidence>
<keyword evidence="2 5" id="KW-0238">DNA-binding</keyword>
<reference evidence="5 6" key="1">
    <citation type="submission" date="2017-11" db="EMBL/GenBank/DDBJ databases">
        <title>Genomic Encyclopedia of Archaeal and Bacterial Type Strains, Phase II (KMG-II): From Individual Species to Whole Genera.</title>
        <authorList>
            <person name="Goeker M."/>
        </authorList>
    </citation>
    <scope>NUCLEOTIDE SEQUENCE [LARGE SCALE GENOMIC DNA]</scope>
    <source>
        <strain evidence="5 6">DSM 25625</strain>
    </source>
</reference>
<dbReference type="InterPro" id="IPR036388">
    <property type="entry name" value="WH-like_DNA-bd_sf"/>
</dbReference>
<dbReference type="PANTHER" id="PTHR38445">
    <property type="entry name" value="HTH-TYPE TRANSCRIPTIONAL REPRESSOR YTRA"/>
    <property type="match status" value="1"/>
</dbReference>
<dbReference type="Proteomes" id="UP000230161">
    <property type="component" value="Unassembled WGS sequence"/>
</dbReference>
<dbReference type="PROSITE" id="PS50949">
    <property type="entry name" value="HTH_GNTR"/>
    <property type="match status" value="1"/>
</dbReference>
<dbReference type="AlphaFoldDB" id="A0A2M9C3T5"/>
<dbReference type="InterPro" id="IPR036390">
    <property type="entry name" value="WH_DNA-bd_sf"/>
</dbReference>
<evidence type="ECO:0000313" key="5">
    <source>
        <dbReference type="EMBL" id="PJJ65191.1"/>
    </source>
</evidence>
<feature type="domain" description="HTH gntR-type" evidence="4">
    <location>
        <begin position="12"/>
        <end position="80"/>
    </location>
</feature>
<dbReference type="PANTHER" id="PTHR38445:SF9">
    <property type="entry name" value="HTH-TYPE TRANSCRIPTIONAL REPRESSOR YTRA"/>
    <property type="match status" value="1"/>
</dbReference>
<name>A0A2M9C3T5_9MICO</name>
<dbReference type="CDD" id="cd07377">
    <property type="entry name" value="WHTH_GntR"/>
    <property type="match status" value="1"/>
</dbReference>
<proteinExistence type="predicted"/>
<dbReference type="SUPFAM" id="SSF46785">
    <property type="entry name" value="Winged helix' DNA-binding domain"/>
    <property type="match status" value="1"/>
</dbReference>
<keyword evidence="3" id="KW-0804">Transcription</keyword>
<evidence type="ECO:0000256" key="3">
    <source>
        <dbReference type="ARBA" id="ARBA00023163"/>
    </source>
</evidence>
<evidence type="ECO:0000259" key="4">
    <source>
        <dbReference type="PROSITE" id="PS50949"/>
    </source>
</evidence>
<dbReference type="RefSeq" id="WP_245861206.1">
    <property type="nucleotide sequence ID" value="NZ_PGFB01000001.1"/>
</dbReference>
<dbReference type="GO" id="GO:0003700">
    <property type="term" value="F:DNA-binding transcription factor activity"/>
    <property type="evidence" value="ECO:0007669"/>
    <property type="project" value="InterPro"/>
</dbReference>
<comment type="caution">
    <text evidence="5">The sequence shown here is derived from an EMBL/GenBank/DDBJ whole genome shotgun (WGS) entry which is preliminary data.</text>
</comment>
<dbReference type="Pfam" id="PF00392">
    <property type="entry name" value="GntR"/>
    <property type="match status" value="1"/>
</dbReference>
<accession>A0A2M9C3T5</accession>
<sequence length="121" mass="12917">MMSFRIDPESPVPPYEQLRIQIRDAARNGTLVAGAKLPTVRGLAEQLGLAANTVARSYRALEHDEVIETRGRLGSFVAAQGDPVQRQGQLAASAFAERAVELGLTADEALALVRAALAAKH</sequence>
<dbReference type="SMART" id="SM00345">
    <property type="entry name" value="HTH_GNTR"/>
    <property type="match status" value="1"/>
</dbReference>
<keyword evidence="6" id="KW-1185">Reference proteome</keyword>
<dbReference type="EMBL" id="PGFB01000001">
    <property type="protein sequence ID" value="PJJ65191.1"/>
    <property type="molecule type" value="Genomic_DNA"/>
</dbReference>
<protein>
    <submittedName>
        <fullName evidence="5">DNA-binding transcriptional regulator YhcF (GntR family)</fullName>
    </submittedName>
</protein>
<keyword evidence="1" id="KW-0805">Transcription regulation</keyword>
<dbReference type="InterPro" id="IPR000524">
    <property type="entry name" value="Tscrpt_reg_HTH_GntR"/>
</dbReference>
<evidence type="ECO:0000256" key="1">
    <source>
        <dbReference type="ARBA" id="ARBA00023015"/>
    </source>
</evidence>